<dbReference type="EMBL" id="HE806319">
    <property type="protein sequence ID" value="CCH60740.1"/>
    <property type="molecule type" value="Genomic_DNA"/>
</dbReference>
<evidence type="ECO:0000313" key="7">
    <source>
        <dbReference type="Proteomes" id="UP000002866"/>
    </source>
</evidence>
<keyword evidence="4" id="KW-0812">Transmembrane</keyword>
<evidence type="ECO:0000256" key="1">
    <source>
        <dbReference type="ARBA" id="ARBA00004586"/>
    </source>
</evidence>
<dbReference type="Proteomes" id="UP000002866">
    <property type="component" value="Chromosome 4"/>
</dbReference>
<feature type="compositionally biased region" description="Basic residues" evidence="3">
    <location>
        <begin position="324"/>
        <end position="338"/>
    </location>
</feature>
<evidence type="ECO:0000256" key="2">
    <source>
        <dbReference type="ARBA" id="ARBA00023136"/>
    </source>
</evidence>
<reference evidence="6 7" key="1">
    <citation type="journal article" date="2011" name="Proc. Natl. Acad. Sci. U.S.A.">
        <title>Evolutionary erosion of yeast sex chromosomes by mating-type switching accidents.</title>
        <authorList>
            <person name="Gordon J.L."/>
            <person name="Armisen D."/>
            <person name="Proux-Wera E."/>
            <person name="Oheigeartaigh S.S."/>
            <person name="Byrne K.P."/>
            <person name="Wolfe K.H."/>
        </authorList>
    </citation>
    <scope>NUCLEOTIDE SEQUENCE [LARGE SCALE GENOMIC DNA]</scope>
    <source>
        <strain evidence="7">ATCC 34711 / CBS 6284 / DSM 70876 / NBRC 10599 / NRRL Y-10934 / UCD 77-7</strain>
    </source>
</reference>
<dbReference type="GO" id="GO:0032366">
    <property type="term" value="P:intracellular sterol transport"/>
    <property type="evidence" value="ECO:0007669"/>
    <property type="project" value="TreeGrafter"/>
</dbReference>
<keyword evidence="4" id="KW-1133">Transmembrane helix</keyword>
<evidence type="ECO:0000313" key="6">
    <source>
        <dbReference type="EMBL" id="CCH60740.1"/>
    </source>
</evidence>
<organism evidence="6 7">
    <name type="scientific">Henningerozyma blattae (strain ATCC 34711 / CBS 6284 / DSM 70876 / NBRC 10599 / NRRL Y-10934 / UCD 77-7)</name>
    <name type="common">Yeast</name>
    <name type="synonym">Tetrapisispora blattae</name>
    <dbReference type="NCBI Taxonomy" id="1071380"/>
    <lineage>
        <taxon>Eukaryota</taxon>
        <taxon>Fungi</taxon>
        <taxon>Dikarya</taxon>
        <taxon>Ascomycota</taxon>
        <taxon>Saccharomycotina</taxon>
        <taxon>Saccharomycetes</taxon>
        <taxon>Saccharomycetales</taxon>
        <taxon>Saccharomycetaceae</taxon>
        <taxon>Henningerozyma</taxon>
    </lineage>
</organism>
<evidence type="ECO:0000259" key="5">
    <source>
        <dbReference type="PROSITE" id="PS51778"/>
    </source>
</evidence>
<feature type="domain" description="VASt" evidence="5">
    <location>
        <begin position="151"/>
        <end position="316"/>
    </location>
</feature>
<keyword evidence="2 4" id="KW-0472">Membrane</keyword>
<dbReference type="OrthoDB" id="2162691at2759"/>
<feature type="region of interest" description="Disordered" evidence="3">
    <location>
        <begin position="70"/>
        <end position="124"/>
    </location>
</feature>
<dbReference type="GO" id="GO:0032934">
    <property type="term" value="F:sterol binding"/>
    <property type="evidence" value="ECO:0007669"/>
    <property type="project" value="TreeGrafter"/>
</dbReference>
<proteinExistence type="predicted"/>
<dbReference type="GeneID" id="14495776"/>
<evidence type="ECO:0000256" key="4">
    <source>
        <dbReference type="SAM" id="Phobius"/>
    </source>
</evidence>
<comment type="subcellular location">
    <subcellularLocation>
        <location evidence="1">Endoplasmic reticulum membrane</location>
    </subcellularLocation>
</comment>
<dbReference type="RefSeq" id="XP_004180259.1">
    <property type="nucleotide sequence ID" value="XM_004180211.1"/>
</dbReference>
<accession>I2H2Y8</accession>
<dbReference type="PANTHER" id="PTHR23319">
    <property type="entry name" value="GRAM DOMAIN CONTAINING 1B, ISOFORM E"/>
    <property type="match status" value="1"/>
</dbReference>
<feature type="region of interest" description="Disordered" evidence="3">
    <location>
        <begin position="324"/>
        <end position="361"/>
    </location>
</feature>
<dbReference type="PROSITE" id="PS51778">
    <property type="entry name" value="VAST"/>
    <property type="match status" value="1"/>
</dbReference>
<dbReference type="KEGG" id="tbl:TBLA_0D02360"/>
<feature type="compositionally biased region" description="Low complexity" evidence="3">
    <location>
        <begin position="17"/>
        <end position="30"/>
    </location>
</feature>
<dbReference type="GO" id="GO:0005789">
    <property type="term" value="C:endoplasmic reticulum membrane"/>
    <property type="evidence" value="ECO:0007669"/>
    <property type="project" value="UniProtKB-SubCell"/>
</dbReference>
<dbReference type="AlphaFoldDB" id="I2H2Y8"/>
<feature type="compositionally biased region" description="Low complexity" evidence="3">
    <location>
        <begin position="82"/>
        <end position="124"/>
    </location>
</feature>
<gene>
    <name evidence="6" type="primary">TBLA0D02360</name>
    <name evidence="6" type="ORF">TBLA_0D02360</name>
</gene>
<dbReference type="GO" id="GO:0120015">
    <property type="term" value="F:sterol transfer activity"/>
    <property type="evidence" value="ECO:0007669"/>
    <property type="project" value="TreeGrafter"/>
</dbReference>
<dbReference type="eggNOG" id="KOG1032">
    <property type="taxonomic scope" value="Eukaryota"/>
</dbReference>
<feature type="region of interest" description="Disordered" evidence="3">
    <location>
        <begin position="1"/>
        <end position="30"/>
    </location>
</feature>
<keyword evidence="7" id="KW-1185">Reference proteome</keyword>
<dbReference type="HOGENOM" id="CLU_680035_0_0_1"/>
<protein>
    <recommendedName>
        <fullName evidence="5">VASt domain-containing protein</fullName>
    </recommendedName>
</protein>
<dbReference type="InParanoid" id="I2H2Y8"/>
<dbReference type="InterPro" id="IPR031968">
    <property type="entry name" value="VASt"/>
</dbReference>
<sequence>MLPLVKVSPAPPQLSLSDAQSVRSAASASSASDSIASVLHALRSASAVSSALARTPPSLDLDQVIRSIDGDAEDAKRERNPSSRGSSSSRASSSLTRTSSSSSRSSSSSHGSSSSRSSSSHSSSSKNFGYSGPWRLAQVPSWDPQSLREPNENVVCEARLPYPPGLIAHVLFSDTDHTYWEKLLTYIEATNISQFTKFTDSNDNTRTFDYDQKLDFKIGPKQTRCYTTDTLLSWDERSFFHVLTTTYTPGLPAGQSFKIKTRYLFGWADSQTSLFAISYHIVWSSNSWFKSIIESNCKIAQLDIAHKNANFLKQYLDTAPLKRKSKTRSKSKSSSKLKLKLETPPCNGNENVPPLLPKQVASSQAPSQSPRIIPLAILVFLIIIIIQNYYILKHLKHSLPTATTA</sequence>
<feature type="transmembrane region" description="Helical" evidence="4">
    <location>
        <begin position="372"/>
        <end position="392"/>
    </location>
</feature>
<dbReference type="PANTHER" id="PTHR23319:SF4">
    <property type="entry name" value="GRAM DOMAIN CONTAINING 1B, ISOFORM E"/>
    <property type="match status" value="1"/>
</dbReference>
<name>I2H2Y8_HENB6</name>
<dbReference type="GO" id="GO:0005739">
    <property type="term" value="C:mitochondrion"/>
    <property type="evidence" value="ECO:0007669"/>
    <property type="project" value="TreeGrafter"/>
</dbReference>
<dbReference type="GO" id="GO:0005886">
    <property type="term" value="C:plasma membrane"/>
    <property type="evidence" value="ECO:0007669"/>
    <property type="project" value="TreeGrafter"/>
</dbReference>
<dbReference type="InterPro" id="IPR051482">
    <property type="entry name" value="Cholesterol_transport"/>
</dbReference>
<evidence type="ECO:0000256" key="3">
    <source>
        <dbReference type="SAM" id="MobiDB-lite"/>
    </source>
</evidence>
<dbReference type="GO" id="GO:0032541">
    <property type="term" value="C:cortical endoplasmic reticulum"/>
    <property type="evidence" value="ECO:0007669"/>
    <property type="project" value="TreeGrafter"/>
</dbReference>
<dbReference type="GO" id="GO:0140268">
    <property type="term" value="C:endoplasmic reticulum-plasma membrane contact site"/>
    <property type="evidence" value="ECO:0007669"/>
    <property type="project" value="TreeGrafter"/>
</dbReference>
<dbReference type="Pfam" id="PF16016">
    <property type="entry name" value="VASt"/>
    <property type="match status" value="1"/>
</dbReference>